<dbReference type="RefSeq" id="WP_302711422.1">
    <property type="nucleotide sequence ID" value="NZ_JAULRT010000035.1"/>
</dbReference>
<keyword evidence="14" id="KW-1185">Reference proteome</keyword>
<dbReference type="InterPro" id="IPR039426">
    <property type="entry name" value="TonB-dep_rcpt-like"/>
</dbReference>
<feature type="signal peptide" evidence="11">
    <location>
        <begin position="1"/>
        <end position="22"/>
    </location>
</feature>
<evidence type="ECO:0000256" key="7">
    <source>
        <dbReference type="ARBA" id="ARBA00023077"/>
    </source>
</evidence>
<dbReference type="Gene3D" id="2.40.170.20">
    <property type="entry name" value="TonB-dependent receptor, beta-barrel domain"/>
    <property type="match status" value="1"/>
</dbReference>
<evidence type="ECO:0000256" key="5">
    <source>
        <dbReference type="ARBA" id="ARBA00022692"/>
    </source>
</evidence>
<keyword evidence="6 11" id="KW-0732">Signal</keyword>
<keyword evidence="4" id="KW-1134">Transmembrane beta strand</keyword>
<evidence type="ECO:0000256" key="2">
    <source>
        <dbReference type="ARBA" id="ARBA00008143"/>
    </source>
</evidence>
<dbReference type="Proteomes" id="UP001168380">
    <property type="component" value="Unassembled WGS sequence"/>
</dbReference>
<evidence type="ECO:0000259" key="12">
    <source>
        <dbReference type="Pfam" id="PF00593"/>
    </source>
</evidence>
<evidence type="ECO:0000256" key="8">
    <source>
        <dbReference type="ARBA" id="ARBA00023136"/>
    </source>
</evidence>
<proteinExistence type="inferred from homology"/>
<keyword evidence="5" id="KW-0812">Transmembrane</keyword>
<dbReference type="PANTHER" id="PTHR30069">
    <property type="entry name" value="TONB-DEPENDENT OUTER MEMBRANE RECEPTOR"/>
    <property type="match status" value="1"/>
</dbReference>
<name>A0ABT8TBG6_9GAMM</name>
<evidence type="ECO:0000256" key="11">
    <source>
        <dbReference type="SAM" id="SignalP"/>
    </source>
</evidence>
<dbReference type="InterPro" id="IPR036942">
    <property type="entry name" value="Beta-barrel_TonB_sf"/>
</dbReference>
<protein>
    <submittedName>
        <fullName evidence="13">TonB-dependent receptor</fullName>
    </submittedName>
</protein>
<accession>A0ABT8TBG6</accession>
<dbReference type="SUPFAM" id="SSF56935">
    <property type="entry name" value="Porins"/>
    <property type="match status" value="1"/>
</dbReference>
<evidence type="ECO:0000256" key="1">
    <source>
        <dbReference type="ARBA" id="ARBA00004571"/>
    </source>
</evidence>
<dbReference type="EMBL" id="JAULRT010000035">
    <property type="protein sequence ID" value="MDO3381291.1"/>
    <property type="molecule type" value="Genomic_DNA"/>
</dbReference>
<evidence type="ECO:0000313" key="14">
    <source>
        <dbReference type="Proteomes" id="UP001168380"/>
    </source>
</evidence>
<keyword evidence="7" id="KW-0798">TonB box</keyword>
<keyword evidence="10" id="KW-0998">Cell outer membrane</keyword>
<evidence type="ECO:0000256" key="10">
    <source>
        <dbReference type="ARBA" id="ARBA00023237"/>
    </source>
</evidence>
<evidence type="ECO:0000256" key="4">
    <source>
        <dbReference type="ARBA" id="ARBA00022452"/>
    </source>
</evidence>
<organism evidence="13 14">
    <name type="scientific">Gilvimarinus algae</name>
    <dbReference type="NCBI Taxonomy" id="3058037"/>
    <lineage>
        <taxon>Bacteria</taxon>
        <taxon>Pseudomonadati</taxon>
        <taxon>Pseudomonadota</taxon>
        <taxon>Gammaproteobacteria</taxon>
        <taxon>Cellvibrionales</taxon>
        <taxon>Cellvibrionaceae</taxon>
        <taxon>Gilvimarinus</taxon>
    </lineage>
</organism>
<evidence type="ECO:0000256" key="3">
    <source>
        <dbReference type="ARBA" id="ARBA00022448"/>
    </source>
</evidence>
<evidence type="ECO:0000313" key="13">
    <source>
        <dbReference type="EMBL" id="MDO3381291.1"/>
    </source>
</evidence>
<feature type="domain" description="TonB-dependent receptor-like beta-barrel" evidence="12">
    <location>
        <begin position="208"/>
        <end position="633"/>
    </location>
</feature>
<evidence type="ECO:0000256" key="9">
    <source>
        <dbReference type="ARBA" id="ARBA00023170"/>
    </source>
</evidence>
<dbReference type="Pfam" id="PF00593">
    <property type="entry name" value="TonB_dep_Rec_b-barrel"/>
    <property type="match status" value="1"/>
</dbReference>
<evidence type="ECO:0000256" key="6">
    <source>
        <dbReference type="ARBA" id="ARBA00022729"/>
    </source>
</evidence>
<reference evidence="13" key="1">
    <citation type="submission" date="2023-07" db="EMBL/GenBank/DDBJ databases">
        <title>Gilvimarinus algae sp. nov., isolated from the surface of Kelp.</title>
        <authorList>
            <person name="Sun Y.Y."/>
            <person name="Gong Y."/>
            <person name="Du Z.J."/>
        </authorList>
    </citation>
    <scope>NUCLEOTIDE SEQUENCE</scope>
    <source>
        <strain evidence="13">SDUM040014</strain>
    </source>
</reference>
<keyword evidence="9 13" id="KW-0675">Receptor</keyword>
<dbReference type="InterPro" id="IPR000531">
    <property type="entry name" value="Beta-barrel_TonB"/>
</dbReference>
<dbReference type="PANTHER" id="PTHR30069:SF29">
    <property type="entry name" value="HEMOGLOBIN AND HEMOGLOBIN-HAPTOGLOBIN-BINDING PROTEIN 1-RELATED"/>
    <property type="match status" value="1"/>
</dbReference>
<keyword evidence="3" id="KW-0813">Transport</keyword>
<comment type="similarity">
    <text evidence="2">Belongs to the TonB-dependent receptor family. Hemoglobin/haptoglobin binding protein subfamily.</text>
</comment>
<sequence>MASRTLRFLCLPLLCMSTVSLAEDTEQSPIEETVVLGVRKANFTEITEDTQKLVDMPGSLGDPLGAITALPGVVTPAAGGPPAVRGSSPDDNRYYIDGMPAGYIFHQFNTSIFDENVIQDFQLFAAGFGAQYSQATGAIFDVRLRDPARQPLSTTVNLSLLRAGVFVESALSDSAAFYLSARVGLIQFFLPEDDEPDEDGIRIISAPEDSDYQFKTQWDLNDNHSLSLTLAGAQDFAEAEFTDLSDFVQKNPDYQGDAMINREFDSQGINWLFQGDTGLQAGITLSHYADLEEVEWGDNYYLDLELDSLQGRAWISALVGDHTLTLGSEYSENDYHYSTRMILFVCTEFDVDCDEDRRELIEDARDIAIAESSVYLIDNWQITESVNLELGLQYAGNDYTDEYFTNPRAALTWDILPILSLISSAGRYNRTPNVEYLLPTVGNPELGSPLADHYTFGFTGDINDRWNWSLEAYYKDLSELPLALDEDQPDTDQLYSNDVTGEVRGLELFINRNLTDRWYGWMSLSYSVSERTNTRSGETREYTFDTPIVFNLVGHYALTPKWDLGFRFTAKSGEATTEIIGVQENPNFPGRYLPVYGEAYADRLPTYTRLDIRAERELTLFGKDASFFIDVLNVLNADNISERQLDYEQVNATGELYIEDSAEMGTFGSVGVKVTF</sequence>
<gene>
    <name evidence="13" type="ORF">QWI16_03840</name>
</gene>
<feature type="chain" id="PRO_5046666460" evidence="11">
    <location>
        <begin position="23"/>
        <end position="676"/>
    </location>
</feature>
<comment type="subcellular location">
    <subcellularLocation>
        <location evidence="1">Cell outer membrane</location>
        <topology evidence="1">Multi-pass membrane protein</topology>
    </subcellularLocation>
</comment>
<keyword evidence="8" id="KW-0472">Membrane</keyword>
<comment type="caution">
    <text evidence="13">The sequence shown here is derived from an EMBL/GenBank/DDBJ whole genome shotgun (WGS) entry which is preliminary data.</text>
</comment>